<organism evidence="2 3">
    <name type="scientific">Flavobacterium arsenatis</name>
    <dbReference type="NCBI Taxonomy" id="1484332"/>
    <lineage>
        <taxon>Bacteria</taxon>
        <taxon>Pseudomonadati</taxon>
        <taxon>Bacteroidota</taxon>
        <taxon>Flavobacteriia</taxon>
        <taxon>Flavobacteriales</taxon>
        <taxon>Flavobacteriaceae</taxon>
        <taxon>Flavobacterium</taxon>
    </lineage>
</organism>
<evidence type="ECO:0000313" key="3">
    <source>
        <dbReference type="Proteomes" id="UP001255185"/>
    </source>
</evidence>
<evidence type="ECO:0000256" key="1">
    <source>
        <dbReference type="SAM" id="SignalP"/>
    </source>
</evidence>
<sequence>MKINQLHIVLLTLLCIHLNTSAQTTEQNTKGWTFRDPNAKDTAQVRVNTTFLLLGTLNDYNGYNRSIQKNQFDTYYPYEKPLMKYIDSIAKKDFNINLEEQKNGFISDKLASKMKSFYADDLLIDSLLDTDDKKLSYLLGVYLRNGEKISDDVYKIQLANSRKHNNVYIFLKELKCNSVFFKRMDGFPTIYYLYFQPTELMKKYFATVETEKSKLALSEKASKRATSEESQKKRNDAKELWDLQIIEMFK</sequence>
<feature type="signal peptide" evidence="1">
    <location>
        <begin position="1"/>
        <end position="22"/>
    </location>
</feature>
<proteinExistence type="predicted"/>
<gene>
    <name evidence="2" type="ORF">J2X31_001216</name>
</gene>
<feature type="chain" id="PRO_5045371120" description="DUF4919 domain-containing protein" evidence="1">
    <location>
        <begin position="23"/>
        <end position="250"/>
    </location>
</feature>
<dbReference type="EMBL" id="JAVDVI010000004">
    <property type="protein sequence ID" value="MDR6967209.1"/>
    <property type="molecule type" value="Genomic_DNA"/>
</dbReference>
<dbReference type="RefSeq" id="WP_310025225.1">
    <property type="nucleotide sequence ID" value="NZ_JAVDVI010000004.1"/>
</dbReference>
<dbReference type="Proteomes" id="UP001255185">
    <property type="component" value="Unassembled WGS sequence"/>
</dbReference>
<name>A0ABU1TMM3_9FLAO</name>
<evidence type="ECO:0000313" key="2">
    <source>
        <dbReference type="EMBL" id="MDR6967209.1"/>
    </source>
</evidence>
<comment type="caution">
    <text evidence="2">The sequence shown here is derived from an EMBL/GenBank/DDBJ whole genome shotgun (WGS) entry which is preliminary data.</text>
</comment>
<accession>A0ABU1TMM3</accession>
<protein>
    <recommendedName>
        <fullName evidence="4">DUF4919 domain-containing protein</fullName>
    </recommendedName>
</protein>
<evidence type="ECO:0008006" key="4">
    <source>
        <dbReference type="Google" id="ProtNLM"/>
    </source>
</evidence>
<keyword evidence="3" id="KW-1185">Reference proteome</keyword>
<keyword evidence="1" id="KW-0732">Signal</keyword>
<reference evidence="2 3" key="1">
    <citation type="submission" date="2023-07" db="EMBL/GenBank/DDBJ databases">
        <title>Sorghum-associated microbial communities from plants grown in Nebraska, USA.</title>
        <authorList>
            <person name="Schachtman D."/>
        </authorList>
    </citation>
    <scope>NUCLEOTIDE SEQUENCE [LARGE SCALE GENOMIC DNA]</scope>
    <source>
        <strain evidence="2 3">3773</strain>
    </source>
</reference>